<dbReference type="Proteomes" id="UP000184109">
    <property type="component" value="Unassembled WGS sequence"/>
</dbReference>
<dbReference type="STRING" id="1195760.SAMN05444281_1663"/>
<dbReference type="AlphaFoldDB" id="A0A1M5VBG1"/>
<dbReference type="RefSeq" id="WP_073120400.1">
    <property type="nucleotide sequence ID" value="NZ_BMEN01000003.1"/>
</dbReference>
<protein>
    <submittedName>
        <fullName evidence="1">Uncharacterized protein</fullName>
    </submittedName>
</protein>
<evidence type="ECO:0000313" key="2">
    <source>
        <dbReference type="Proteomes" id="UP000184109"/>
    </source>
</evidence>
<evidence type="ECO:0000313" key="1">
    <source>
        <dbReference type="EMBL" id="SHH72454.1"/>
    </source>
</evidence>
<accession>A0A1M5VBG1</accession>
<name>A0A1M5VBG1_9FLAO</name>
<gene>
    <name evidence="1" type="ORF">SAMN05444281_1663</name>
</gene>
<keyword evidence="2" id="KW-1185">Reference proteome</keyword>
<organism evidence="1 2">
    <name type="scientific">Wenyingzhuangia marina</name>
    <dbReference type="NCBI Taxonomy" id="1195760"/>
    <lineage>
        <taxon>Bacteria</taxon>
        <taxon>Pseudomonadati</taxon>
        <taxon>Bacteroidota</taxon>
        <taxon>Flavobacteriia</taxon>
        <taxon>Flavobacteriales</taxon>
        <taxon>Flavobacteriaceae</taxon>
        <taxon>Wenyingzhuangia</taxon>
    </lineage>
</organism>
<reference evidence="2" key="1">
    <citation type="submission" date="2016-11" db="EMBL/GenBank/DDBJ databases">
        <authorList>
            <person name="Varghese N."/>
            <person name="Submissions S."/>
        </authorList>
    </citation>
    <scope>NUCLEOTIDE SEQUENCE [LARGE SCALE GENOMIC DNA]</scope>
    <source>
        <strain evidence="2">DSM 100572</strain>
    </source>
</reference>
<dbReference type="EMBL" id="FQXQ01000003">
    <property type="protein sequence ID" value="SHH72454.1"/>
    <property type="molecule type" value="Genomic_DNA"/>
</dbReference>
<dbReference type="OrthoDB" id="9808753at2"/>
<sequence length="214" mass="24394">MKKTTILNIFSSLLFIVTLNAQIIELPNGNVGIGITPLRPLHVKGNGNGSIPLLEGISNEEQKFFSFKRTDNTQEAYLSYTGYAIAIGTKGNERLRIHQNGNIGIRITDPKHELSVNGTIWSKEVKVSLSDAADWVFDEDYKLKPLTEVENYIKQNRHLPEIPSAEEFKKNDLKVSEMTNKLLQKIEELTLYTIQQQKEILELNKRLNKIETQK</sequence>
<proteinExistence type="predicted"/>